<organism evidence="1 2">
    <name type="scientific">Prosthecomicrobium pneumaticum</name>
    <dbReference type="NCBI Taxonomy" id="81895"/>
    <lineage>
        <taxon>Bacteria</taxon>
        <taxon>Pseudomonadati</taxon>
        <taxon>Pseudomonadota</taxon>
        <taxon>Alphaproteobacteria</taxon>
        <taxon>Hyphomicrobiales</taxon>
        <taxon>Kaistiaceae</taxon>
        <taxon>Prosthecomicrobium</taxon>
    </lineage>
</organism>
<dbReference type="Proteomes" id="UP000523821">
    <property type="component" value="Unassembled WGS sequence"/>
</dbReference>
<name>A0A7W9FN89_9HYPH</name>
<dbReference type="AlphaFoldDB" id="A0A7W9FN89"/>
<keyword evidence="1" id="KW-0456">Lyase</keyword>
<dbReference type="InterPro" id="IPR014710">
    <property type="entry name" value="RmlC-like_jellyroll"/>
</dbReference>
<gene>
    <name evidence="1" type="ORF">GGQ63_002793</name>
</gene>
<protein>
    <submittedName>
        <fullName evidence="1">L-ectoine synthase</fullName>
        <ecNumber evidence="1">4.2.1.108</ecNumber>
    </submittedName>
</protein>
<comment type="caution">
    <text evidence="1">The sequence shown here is derived from an EMBL/GenBank/DDBJ whole genome shotgun (WGS) entry which is preliminary data.</text>
</comment>
<dbReference type="InterPro" id="IPR011051">
    <property type="entry name" value="RmlC_Cupin_sf"/>
</dbReference>
<evidence type="ECO:0000313" key="1">
    <source>
        <dbReference type="EMBL" id="MBB5753723.1"/>
    </source>
</evidence>
<sequence length="121" mass="13890">MGDKIMWARQEGTTKTWIHEGQEFSHRLITNKKQGSSISFHITTYMPHFDVMVEGDGKHEVILYCLQGWSRQIVEATGEERIFRQGDAMYLPKVYRYRHIIGDAGLVIAVCANPSKEDGDM</sequence>
<accession>A0A7W9FN89</accession>
<dbReference type="SUPFAM" id="SSF51182">
    <property type="entry name" value="RmlC-like cupins"/>
    <property type="match status" value="1"/>
</dbReference>
<reference evidence="1 2" key="1">
    <citation type="submission" date="2020-08" db="EMBL/GenBank/DDBJ databases">
        <title>Genomic Encyclopedia of Type Strains, Phase IV (KMG-IV): sequencing the most valuable type-strain genomes for metagenomic binning, comparative biology and taxonomic classification.</title>
        <authorList>
            <person name="Goeker M."/>
        </authorList>
    </citation>
    <scope>NUCLEOTIDE SEQUENCE [LARGE SCALE GENOMIC DNA]</scope>
    <source>
        <strain evidence="1 2">DSM 16268</strain>
    </source>
</reference>
<dbReference type="EC" id="4.2.1.108" evidence="1"/>
<dbReference type="Gene3D" id="2.60.120.10">
    <property type="entry name" value="Jelly Rolls"/>
    <property type="match status" value="1"/>
</dbReference>
<proteinExistence type="predicted"/>
<dbReference type="RefSeq" id="WP_183856806.1">
    <property type="nucleotide sequence ID" value="NZ_JACHOO010000005.1"/>
</dbReference>
<dbReference type="EMBL" id="JACHOO010000005">
    <property type="protein sequence ID" value="MBB5753723.1"/>
    <property type="molecule type" value="Genomic_DNA"/>
</dbReference>
<keyword evidence="2" id="KW-1185">Reference proteome</keyword>
<evidence type="ECO:0000313" key="2">
    <source>
        <dbReference type="Proteomes" id="UP000523821"/>
    </source>
</evidence>
<dbReference type="GO" id="GO:0033990">
    <property type="term" value="F:ectoine synthase activity"/>
    <property type="evidence" value="ECO:0007669"/>
    <property type="project" value="UniProtKB-EC"/>
</dbReference>